<evidence type="ECO:0000256" key="7">
    <source>
        <dbReference type="ARBA" id="ARBA00022840"/>
    </source>
</evidence>
<keyword evidence="6" id="KW-0347">Helicase</keyword>
<accession>A0A316YRN7</accession>
<name>A0A316YRN7_9BASI</name>
<evidence type="ECO:0000256" key="3">
    <source>
        <dbReference type="ARBA" id="ARBA00012551"/>
    </source>
</evidence>
<feature type="compositionally biased region" description="Polar residues" evidence="11">
    <location>
        <begin position="19"/>
        <end position="37"/>
    </location>
</feature>
<feature type="region of interest" description="Disordered" evidence="11">
    <location>
        <begin position="1"/>
        <end position="213"/>
    </location>
</feature>
<keyword evidence="5" id="KW-0378">Hydrolase</keyword>
<dbReference type="CDD" id="cd18793">
    <property type="entry name" value="SF2_C_SNF"/>
    <property type="match status" value="1"/>
</dbReference>
<feature type="region of interest" description="Disordered" evidence="11">
    <location>
        <begin position="1036"/>
        <end position="1070"/>
    </location>
</feature>
<dbReference type="AlphaFoldDB" id="A0A316YRN7"/>
<dbReference type="SUPFAM" id="SSF52540">
    <property type="entry name" value="P-loop containing nucleoside triphosphate hydrolases"/>
    <property type="match status" value="2"/>
</dbReference>
<dbReference type="InterPro" id="IPR000330">
    <property type="entry name" value="SNF2_N"/>
</dbReference>
<dbReference type="STRING" id="215250.A0A316YRN7"/>
<dbReference type="GO" id="GO:0016787">
    <property type="term" value="F:hydrolase activity"/>
    <property type="evidence" value="ECO:0007669"/>
    <property type="project" value="UniProtKB-KW"/>
</dbReference>
<evidence type="ECO:0000256" key="10">
    <source>
        <dbReference type="ARBA" id="ARBA00023242"/>
    </source>
</evidence>
<dbReference type="Gene3D" id="3.40.50.300">
    <property type="entry name" value="P-loop containing nucleotide triphosphate hydrolases"/>
    <property type="match status" value="2"/>
</dbReference>
<evidence type="ECO:0000256" key="6">
    <source>
        <dbReference type="ARBA" id="ARBA00022806"/>
    </source>
</evidence>
<dbReference type="FunCoup" id="A0A316YRN7">
    <property type="interactions" value="842"/>
</dbReference>
<dbReference type="Proteomes" id="UP000245768">
    <property type="component" value="Unassembled WGS sequence"/>
</dbReference>
<dbReference type="Pfam" id="PF00271">
    <property type="entry name" value="Helicase_C"/>
    <property type="match status" value="1"/>
</dbReference>
<sequence length="1070" mass="117614">MAGPEGSSVSRMAKAMGSGQFQRTDFQRSPTRSTSPQETRKRPGQGRLEALGRFTSAFPATSPTKKAAADDSDGHVTSPADSSPRKKFKTDLSRFAYNGAAPSQKKDSDLSSSSGGEESDEGPAKLSGQKKRGNGVGLSEAISLDDSDAEMEDTPATSACLSPRSASRAGEAASSSQTSPGGTGHEFDVKVERIHTVHPEYSKEQIRNALKESDGLARTALIKLLRSQKTSSAPPSSSSSSTSKPAASSSSKQPVSSSLPAVHKKPSQSPGPPGPKKTISLISPAGLNSSSPIRASPVKVTTKLRPGSSSPVFVRENSSNSQNRPVQSARPAPKARPPAPTSSAGNKSHVSISDDSELSDSDGSDSDVSDREKRDERKALQWFNSVDASQLVDIIGCNENQAETIIDLRPFKSGDDVHRKLGAKSAKGVSPRLFDNCVELMSGLQQVDSVLERCEKMGEKLSAKTKTWESVAEAASATQSSGQVEGYLYGQPKGMAEGVELKSFQLRGVNWLYLLYQQKCSGILADDMGLGKTAQVIGFLNVVTQRFKAGPHLIVVPSSVLDNWMREFKTFGPHLEVVKYHGPQKERPLIQRELKQNRKNVNVVLTTYEMAAGGDRDHLFLRKYEFATCIYDEGHMLKNSRSVKFQKLVKIRADWRLLLTGTPLQNNLGELISLLKFIMPKYFSNAEEALASIFKVSQQSQLSKERVNRAKRMMQPFLLRRKKIDVLTELRPKTERIEYCDMTPVQADLYKTAFAQTKAALREQQQQANGNAKEAATEKAKLGVLMALRKAANHPLLFRRLYDDQKIVALAKDYIKHEDHASESLQEKIEDFMINCDAELSMYVAAPNRYCQKHVVEDKEWLDSGKIRALERVIKEAQAKGERVLVFSQFVQTLEIICRALEVLDIPYRGFTGSTQVVDRQVIVDEFTNDDSIPVFLLSTKAGGVGINLTAANWVVLFDQDFNPQNDRQAADRCYRIGQEREVTIVRLISKGTIDEHIWNLGQSKLKLADRVEGVDEDEEGPDDEKTTKLVEQSLLAKLVDEDEDEGRSEAGKGKEEESETEKPSPDGNA</sequence>
<dbReference type="RefSeq" id="XP_025377871.1">
    <property type="nucleotide sequence ID" value="XM_025521781.1"/>
</dbReference>
<keyword evidence="9" id="KW-0238">DNA-binding</keyword>
<keyword evidence="15" id="KW-1185">Reference proteome</keyword>
<keyword evidence="8" id="KW-0156">Chromatin regulator</keyword>
<evidence type="ECO:0000259" key="12">
    <source>
        <dbReference type="PROSITE" id="PS51192"/>
    </source>
</evidence>
<dbReference type="OrthoDB" id="5857104at2759"/>
<evidence type="ECO:0000313" key="14">
    <source>
        <dbReference type="EMBL" id="PWN90673.1"/>
    </source>
</evidence>
<dbReference type="Gene3D" id="3.40.50.10810">
    <property type="entry name" value="Tandem AAA-ATPase domain"/>
    <property type="match status" value="1"/>
</dbReference>
<dbReference type="EMBL" id="KZ819636">
    <property type="protein sequence ID" value="PWN90673.1"/>
    <property type="molecule type" value="Genomic_DNA"/>
</dbReference>
<reference evidence="14 15" key="1">
    <citation type="journal article" date="2018" name="Mol. Biol. Evol.">
        <title>Broad Genomic Sampling Reveals a Smut Pathogenic Ancestry of the Fungal Clade Ustilaginomycotina.</title>
        <authorList>
            <person name="Kijpornyongpan T."/>
            <person name="Mondo S.J."/>
            <person name="Barry K."/>
            <person name="Sandor L."/>
            <person name="Lee J."/>
            <person name="Lipzen A."/>
            <person name="Pangilinan J."/>
            <person name="LaButti K."/>
            <person name="Hainaut M."/>
            <person name="Henrissat B."/>
            <person name="Grigoriev I.V."/>
            <person name="Spatafora J.W."/>
            <person name="Aime M.C."/>
        </authorList>
    </citation>
    <scope>NUCLEOTIDE SEQUENCE [LARGE SCALE GENOMIC DNA]</scope>
    <source>
        <strain evidence="14 15">MCA 4198</strain>
    </source>
</reference>
<dbReference type="SMART" id="SM00490">
    <property type="entry name" value="HELICc"/>
    <property type="match status" value="1"/>
</dbReference>
<dbReference type="PROSITE" id="PS51194">
    <property type="entry name" value="HELICASE_CTER"/>
    <property type="match status" value="1"/>
</dbReference>
<proteinExistence type="inferred from homology"/>
<dbReference type="InParanoid" id="A0A316YRN7"/>
<gene>
    <name evidence="14" type="ORF">FA10DRAFT_267120</name>
</gene>
<dbReference type="GO" id="GO:0003677">
    <property type="term" value="F:DNA binding"/>
    <property type="evidence" value="ECO:0007669"/>
    <property type="project" value="UniProtKB-KW"/>
</dbReference>
<dbReference type="PANTHER" id="PTHR10799">
    <property type="entry name" value="SNF2/RAD54 HELICASE FAMILY"/>
    <property type="match status" value="1"/>
</dbReference>
<evidence type="ECO:0000256" key="11">
    <source>
        <dbReference type="SAM" id="MobiDB-lite"/>
    </source>
</evidence>
<comment type="similarity">
    <text evidence="2">Belongs to the SNF2/RAD54 helicase family.</text>
</comment>
<dbReference type="GO" id="GO:0005694">
    <property type="term" value="C:chromosome"/>
    <property type="evidence" value="ECO:0007669"/>
    <property type="project" value="UniProtKB-ARBA"/>
</dbReference>
<organism evidence="14 15">
    <name type="scientific">Acaromyces ingoldii</name>
    <dbReference type="NCBI Taxonomy" id="215250"/>
    <lineage>
        <taxon>Eukaryota</taxon>
        <taxon>Fungi</taxon>
        <taxon>Dikarya</taxon>
        <taxon>Basidiomycota</taxon>
        <taxon>Ustilaginomycotina</taxon>
        <taxon>Exobasidiomycetes</taxon>
        <taxon>Exobasidiales</taxon>
        <taxon>Cryptobasidiaceae</taxon>
        <taxon>Acaromyces</taxon>
    </lineage>
</organism>
<dbReference type="InterPro" id="IPR027417">
    <property type="entry name" value="P-loop_NTPase"/>
</dbReference>
<feature type="compositionally biased region" description="Acidic residues" evidence="11">
    <location>
        <begin position="354"/>
        <end position="367"/>
    </location>
</feature>
<feature type="compositionally biased region" description="Acidic residues" evidence="11">
    <location>
        <begin position="143"/>
        <end position="153"/>
    </location>
</feature>
<dbReference type="PROSITE" id="PS51192">
    <property type="entry name" value="HELICASE_ATP_BIND_1"/>
    <property type="match status" value="1"/>
</dbReference>
<feature type="region of interest" description="Disordered" evidence="11">
    <location>
        <begin position="226"/>
        <end position="373"/>
    </location>
</feature>
<dbReference type="GO" id="GO:0005634">
    <property type="term" value="C:nucleus"/>
    <property type="evidence" value="ECO:0007669"/>
    <property type="project" value="UniProtKB-SubCell"/>
</dbReference>
<evidence type="ECO:0000256" key="4">
    <source>
        <dbReference type="ARBA" id="ARBA00022741"/>
    </source>
</evidence>
<dbReference type="InterPro" id="IPR014001">
    <property type="entry name" value="Helicase_ATP-bd"/>
</dbReference>
<keyword evidence="10" id="KW-0539">Nucleus</keyword>
<dbReference type="FunFam" id="3.40.50.10810:FF:000014">
    <property type="entry name" value="SWI/SNF-related matrix-associated actin-dependent regulator of chromatin subfamily A containing DEAD/H box 1"/>
    <property type="match status" value="1"/>
</dbReference>
<feature type="compositionally biased region" description="Basic and acidic residues" evidence="11">
    <location>
        <begin position="1048"/>
        <end position="1070"/>
    </location>
</feature>
<evidence type="ECO:0000256" key="8">
    <source>
        <dbReference type="ARBA" id="ARBA00022853"/>
    </source>
</evidence>
<dbReference type="SMART" id="SM00487">
    <property type="entry name" value="DEXDc"/>
    <property type="match status" value="1"/>
</dbReference>
<dbReference type="InterPro" id="IPR038718">
    <property type="entry name" value="SNF2-like_sf"/>
</dbReference>
<evidence type="ECO:0000256" key="9">
    <source>
        <dbReference type="ARBA" id="ARBA00023125"/>
    </source>
</evidence>
<protein>
    <recommendedName>
        <fullName evidence="3">DNA helicase</fullName>
        <ecNumber evidence="3">3.6.4.12</ecNumber>
    </recommendedName>
</protein>
<keyword evidence="4" id="KW-0547">Nucleotide-binding</keyword>
<evidence type="ECO:0000259" key="13">
    <source>
        <dbReference type="PROSITE" id="PS51194"/>
    </source>
</evidence>
<evidence type="ECO:0000313" key="15">
    <source>
        <dbReference type="Proteomes" id="UP000245768"/>
    </source>
</evidence>
<dbReference type="GO" id="GO:0003678">
    <property type="term" value="F:DNA helicase activity"/>
    <property type="evidence" value="ECO:0007669"/>
    <property type="project" value="UniProtKB-EC"/>
</dbReference>
<dbReference type="GO" id="GO:0005524">
    <property type="term" value="F:ATP binding"/>
    <property type="evidence" value="ECO:0007669"/>
    <property type="project" value="UniProtKB-KW"/>
</dbReference>
<keyword evidence="7" id="KW-0067">ATP-binding</keyword>
<feature type="domain" description="Helicase ATP-binding" evidence="12">
    <location>
        <begin position="513"/>
        <end position="681"/>
    </location>
</feature>
<feature type="compositionally biased region" description="Low complexity" evidence="11">
    <location>
        <begin position="162"/>
        <end position="176"/>
    </location>
</feature>
<dbReference type="Pfam" id="PF00176">
    <property type="entry name" value="SNF2-rel_dom"/>
    <property type="match status" value="1"/>
</dbReference>
<dbReference type="EC" id="3.6.4.12" evidence="3"/>
<dbReference type="GeneID" id="37043697"/>
<feature type="compositionally biased region" description="Polar residues" evidence="11">
    <location>
        <begin position="307"/>
        <end position="326"/>
    </location>
</feature>
<feature type="compositionally biased region" description="Low complexity" evidence="11">
    <location>
        <begin position="227"/>
        <end position="258"/>
    </location>
</feature>
<dbReference type="GO" id="GO:0140658">
    <property type="term" value="F:ATP-dependent chromatin remodeler activity"/>
    <property type="evidence" value="ECO:0007669"/>
    <property type="project" value="UniProtKB-ARBA"/>
</dbReference>
<evidence type="ECO:0000256" key="5">
    <source>
        <dbReference type="ARBA" id="ARBA00022801"/>
    </source>
</evidence>
<dbReference type="InterPro" id="IPR001650">
    <property type="entry name" value="Helicase_C-like"/>
</dbReference>
<comment type="subcellular location">
    <subcellularLocation>
        <location evidence="1">Nucleus</location>
    </subcellularLocation>
</comment>
<evidence type="ECO:0000256" key="2">
    <source>
        <dbReference type="ARBA" id="ARBA00007025"/>
    </source>
</evidence>
<evidence type="ECO:0000256" key="1">
    <source>
        <dbReference type="ARBA" id="ARBA00004123"/>
    </source>
</evidence>
<dbReference type="InterPro" id="IPR049730">
    <property type="entry name" value="SNF2/RAD54-like_C"/>
</dbReference>
<feature type="compositionally biased region" description="Basic and acidic residues" evidence="11">
    <location>
        <begin position="185"/>
        <end position="213"/>
    </location>
</feature>
<feature type="domain" description="Helicase C-terminal" evidence="13">
    <location>
        <begin position="869"/>
        <end position="1036"/>
    </location>
</feature>